<evidence type="ECO:0000256" key="1">
    <source>
        <dbReference type="SAM" id="MobiDB-lite"/>
    </source>
</evidence>
<evidence type="ECO:0000313" key="3">
    <source>
        <dbReference type="Proteomes" id="UP000268162"/>
    </source>
</evidence>
<reference evidence="3" key="1">
    <citation type="journal article" date="2018" name="Nat. Microbiol.">
        <title>Leveraging single-cell genomics to expand the fungal tree of life.</title>
        <authorList>
            <person name="Ahrendt S.R."/>
            <person name="Quandt C.A."/>
            <person name="Ciobanu D."/>
            <person name="Clum A."/>
            <person name="Salamov A."/>
            <person name="Andreopoulos B."/>
            <person name="Cheng J.F."/>
            <person name="Woyke T."/>
            <person name="Pelin A."/>
            <person name="Henrissat B."/>
            <person name="Reynolds N.K."/>
            <person name="Benny G.L."/>
            <person name="Smith M.E."/>
            <person name="James T.Y."/>
            <person name="Grigoriev I.V."/>
        </authorList>
    </citation>
    <scope>NUCLEOTIDE SEQUENCE [LARGE SCALE GENOMIC DNA]</scope>
    <source>
        <strain evidence="3">RSA 468</strain>
    </source>
</reference>
<sequence>MIFPAFYPSSYNDSVNNCDPFTVTGYKSTHMPSPTTIIETPAASLSTTSDDQWDRAGLDISNGNSGLVQTWSEHTVSEYLSTGLANVFEIDWEEATSPLDNKDYGIKANQDGVNTDDINYG</sequence>
<feature type="compositionally biased region" description="Polar residues" evidence="1">
    <location>
        <begin position="111"/>
        <end position="121"/>
    </location>
</feature>
<dbReference type="EMBL" id="ML002640">
    <property type="protein sequence ID" value="RKP36517.1"/>
    <property type="molecule type" value="Genomic_DNA"/>
</dbReference>
<accession>A0A4P9ZST9</accession>
<organism evidence="2 3">
    <name type="scientific">Dimargaris cristalligena</name>
    <dbReference type="NCBI Taxonomy" id="215637"/>
    <lineage>
        <taxon>Eukaryota</taxon>
        <taxon>Fungi</taxon>
        <taxon>Fungi incertae sedis</taxon>
        <taxon>Zoopagomycota</taxon>
        <taxon>Kickxellomycotina</taxon>
        <taxon>Dimargaritomycetes</taxon>
        <taxon>Dimargaritales</taxon>
        <taxon>Dimargaritaceae</taxon>
        <taxon>Dimargaris</taxon>
    </lineage>
</organism>
<keyword evidence="3" id="KW-1185">Reference proteome</keyword>
<protein>
    <submittedName>
        <fullName evidence="2">Uncharacterized protein</fullName>
    </submittedName>
</protein>
<evidence type="ECO:0000313" key="2">
    <source>
        <dbReference type="EMBL" id="RKP36517.1"/>
    </source>
</evidence>
<gene>
    <name evidence="2" type="ORF">BJ085DRAFT_32331</name>
</gene>
<proteinExistence type="predicted"/>
<dbReference type="Proteomes" id="UP000268162">
    <property type="component" value="Unassembled WGS sequence"/>
</dbReference>
<feature type="region of interest" description="Disordered" evidence="1">
    <location>
        <begin position="99"/>
        <end position="121"/>
    </location>
</feature>
<name>A0A4P9ZST9_9FUNG</name>
<dbReference type="AlphaFoldDB" id="A0A4P9ZST9"/>